<proteinExistence type="predicted"/>
<feature type="domain" description="Rab-GAP TBC" evidence="2">
    <location>
        <begin position="452"/>
        <end position="659"/>
    </location>
</feature>
<feature type="region of interest" description="Disordered" evidence="1">
    <location>
        <begin position="1"/>
        <end position="30"/>
    </location>
</feature>
<feature type="compositionally biased region" description="Acidic residues" evidence="1">
    <location>
        <begin position="197"/>
        <end position="212"/>
    </location>
</feature>
<organism evidence="3 4">
    <name type="scientific">Sclerotinia borealis (strain F-4128)</name>
    <dbReference type="NCBI Taxonomy" id="1432307"/>
    <lineage>
        <taxon>Eukaryota</taxon>
        <taxon>Fungi</taxon>
        <taxon>Dikarya</taxon>
        <taxon>Ascomycota</taxon>
        <taxon>Pezizomycotina</taxon>
        <taxon>Leotiomycetes</taxon>
        <taxon>Helotiales</taxon>
        <taxon>Sclerotiniaceae</taxon>
        <taxon>Sclerotinia</taxon>
    </lineage>
</organism>
<feature type="compositionally biased region" description="Low complexity" evidence="1">
    <location>
        <begin position="11"/>
        <end position="25"/>
    </location>
</feature>
<dbReference type="FunFam" id="1.10.10.750:FF:000013">
    <property type="entry name" value="Similar to TBC domain protein"/>
    <property type="match status" value="1"/>
</dbReference>
<evidence type="ECO:0000259" key="2">
    <source>
        <dbReference type="PROSITE" id="PS50086"/>
    </source>
</evidence>
<name>W9CN53_SCLBF</name>
<dbReference type="PANTHER" id="PTHR47219">
    <property type="entry name" value="RAB GTPASE-ACTIVATING PROTEIN 1-LIKE"/>
    <property type="match status" value="1"/>
</dbReference>
<dbReference type="InterPro" id="IPR000195">
    <property type="entry name" value="Rab-GAP-TBC_dom"/>
</dbReference>
<dbReference type="InterPro" id="IPR035969">
    <property type="entry name" value="Rab-GAP_TBC_sf"/>
</dbReference>
<evidence type="ECO:0000313" key="4">
    <source>
        <dbReference type="Proteomes" id="UP000019487"/>
    </source>
</evidence>
<dbReference type="InterPro" id="IPR050302">
    <property type="entry name" value="Rab_GAP_TBC_domain"/>
</dbReference>
<dbReference type="PANTHER" id="PTHR47219:SF15">
    <property type="entry name" value="TBC1 DOMAIN FAMILY MEMBER 12 ISOFORM X1"/>
    <property type="match status" value="1"/>
</dbReference>
<feature type="compositionally biased region" description="Low complexity" evidence="1">
    <location>
        <begin position="227"/>
        <end position="237"/>
    </location>
</feature>
<dbReference type="Proteomes" id="UP000019487">
    <property type="component" value="Unassembled WGS sequence"/>
</dbReference>
<dbReference type="InterPro" id="IPR053949">
    <property type="entry name" value="SBE2/SBE22_M"/>
</dbReference>
<dbReference type="FunFam" id="1.10.8.270:FF:000034">
    <property type="entry name" value="TBC (Tre-2/Bub2/Cdc16) domain family"/>
    <property type="match status" value="1"/>
</dbReference>
<dbReference type="PROSITE" id="PS50086">
    <property type="entry name" value="TBC_RABGAP"/>
    <property type="match status" value="1"/>
</dbReference>
<feature type="compositionally biased region" description="Basic and acidic residues" evidence="1">
    <location>
        <begin position="310"/>
        <end position="327"/>
    </location>
</feature>
<dbReference type="OrthoDB" id="289721at2759"/>
<comment type="caution">
    <text evidence="3">The sequence shown here is derived from an EMBL/GenBank/DDBJ whole genome shotgun (WGS) entry which is preliminary data.</text>
</comment>
<reference evidence="3 4" key="1">
    <citation type="journal article" date="2014" name="Genome Announc.">
        <title>Draft genome sequence of Sclerotinia borealis, a psychrophilic plant pathogenic fungus.</title>
        <authorList>
            <person name="Mardanov A.V."/>
            <person name="Beletsky A.V."/>
            <person name="Kadnikov V.V."/>
            <person name="Ignatov A.N."/>
            <person name="Ravin N.V."/>
        </authorList>
    </citation>
    <scope>NUCLEOTIDE SEQUENCE [LARGE SCALE GENOMIC DNA]</scope>
    <source>
        <strain evidence="4">F-4157</strain>
    </source>
</reference>
<dbReference type="AlphaFoldDB" id="W9CN53"/>
<dbReference type="HOGENOM" id="CLU_009825_0_0_1"/>
<keyword evidence="4" id="KW-1185">Reference proteome</keyword>
<dbReference type="Gene3D" id="1.10.10.750">
    <property type="entry name" value="Ypt/Rab-GAP domain of gyp1p, domain 1"/>
    <property type="match status" value="1"/>
</dbReference>
<dbReference type="Pfam" id="PF22874">
    <property type="entry name" value="SBE2_M"/>
    <property type="match status" value="1"/>
</dbReference>
<sequence>MPGSPPELTGSKSSKSSSFHSSYQSDNDEILSDVNNFEEIGLDDESRIDSEIGDFAVKMSINPFSSTFTTDLRSHAKQQRQQRVPMSITQGNTRIPRDLTSTTKGRPGYPTLRSQIRNAASDGLAIVPVPSSSARIRRGLSSPNAPALPTTLTRQRSLSPNVSSTSPRSSVSGGSAKGRRGSWVSNRDRKTIQELEKECDEDDGDDVPDECLLENVPISPRPPQERASAAPSASTSPERPVKEKLKPLGNGTSAKPAEQGELRSPRALITRVATTGQFPTNIFNSNKPRAKSWNEALSDLSEEAKALTEALEAHAEDEQRRDSDPRSFLRSASTKPTRVKSSFAELPPLRRTELMIDPLPISKEKEAVLSRTRPSWLPPKDPAEERRHLKEYQKMMASAEKVELKKESEKRSKSTCRDDTASSLLRIWEEHVLPNWDDVIRQRRTRELWWRGIAPRSRGVVWTRAIGNPLGLSDSSYTAALRRAQALETTIKSGSQLSVEEERKKGWLERIERDIKVTYPELRIFQPEGPLHVALTDVLKAYSMYRSDVGYVHGTSTIAAILLLNLPDPSASFQALSNILNRPLSLSFHTNDSGAISRVYGLFLTTLSQKSPRLHAHLTSKDLNLNPDVYLRDTFASLFTSSVSLDNASRLWDIAVFEGDSVLVRAAVALFGMLESKLHAVSSDREILEVLKEGIEAEGLELGEEDWVAAVRGAGKSREGI</sequence>
<feature type="compositionally biased region" description="Basic and acidic residues" evidence="1">
    <location>
        <begin position="186"/>
        <end position="196"/>
    </location>
</feature>
<gene>
    <name evidence="3" type="ORF">SBOR_2147</name>
</gene>
<evidence type="ECO:0000256" key="1">
    <source>
        <dbReference type="SAM" id="MobiDB-lite"/>
    </source>
</evidence>
<feature type="compositionally biased region" description="Low complexity" evidence="1">
    <location>
        <begin position="156"/>
        <end position="174"/>
    </location>
</feature>
<dbReference type="GO" id="GO:0005096">
    <property type="term" value="F:GTPase activator activity"/>
    <property type="evidence" value="ECO:0007669"/>
    <property type="project" value="TreeGrafter"/>
</dbReference>
<dbReference type="GO" id="GO:0031267">
    <property type="term" value="F:small GTPase binding"/>
    <property type="evidence" value="ECO:0007669"/>
    <property type="project" value="TreeGrafter"/>
</dbReference>
<accession>W9CN53</accession>
<feature type="region of interest" description="Disordered" evidence="1">
    <location>
        <begin position="135"/>
        <end position="266"/>
    </location>
</feature>
<dbReference type="SMART" id="SM00164">
    <property type="entry name" value="TBC"/>
    <property type="match status" value="1"/>
</dbReference>
<dbReference type="SUPFAM" id="SSF47923">
    <property type="entry name" value="Ypt/Rab-GAP domain of gyp1p"/>
    <property type="match status" value="2"/>
</dbReference>
<protein>
    <recommendedName>
        <fullName evidence="2">Rab-GAP TBC domain-containing protein</fullName>
    </recommendedName>
</protein>
<dbReference type="Gene3D" id="1.10.472.80">
    <property type="entry name" value="Ypt/Rab-GAP domain of gyp1p, domain 3"/>
    <property type="match status" value="1"/>
</dbReference>
<dbReference type="EMBL" id="AYSA01000085">
    <property type="protein sequence ID" value="ESZ97458.1"/>
    <property type="molecule type" value="Genomic_DNA"/>
</dbReference>
<feature type="compositionally biased region" description="Polar residues" evidence="1">
    <location>
        <begin position="330"/>
        <end position="340"/>
    </location>
</feature>
<dbReference type="Gene3D" id="1.10.8.270">
    <property type="entry name" value="putative rabgap domain of human tbc1 domain family member 14 like domains"/>
    <property type="match status" value="1"/>
</dbReference>
<dbReference type="Pfam" id="PF00566">
    <property type="entry name" value="RabGAP-TBC"/>
    <property type="match status" value="1"/>
</dbReference>
<dbReference type="STRING" id="1432307.W9CN53"/>
<feature type="region of interest" description="Disordered" evidence="1">
    <location>
        <begin position="310"/>
        <end position="344"/>
    </location>
</feature>
<evidence type="ECO:0000313" key="3">
    <source>
        <dbReference type="EMBL" id="ESZ97458.1"/>
    </source>
</evidence>